<dbReference type="Proteomes" id="UP000011885">
    <property type="component" value="Unassembled WGS sequence"/>
</dbReference>
<gene>
    <name evidence="1" type="ORF">RSSM_02761</name>
</gene>
<comment type="caution">
    <text evidence="1">The sequence shown here is derived from an EMBL/GenBank/DDBJ whole genome shotgun (WGS) entry which is preliminary data.</text>
</comment>
<evidence type="ECO:0000313" key="2">
    <source>
        <dbReference type="Proteomes" id="UP000011885"/>
    </source>
</evidence>
<reference evidence="1 2" key="1">
    <citation type="journal article" date="2013" name="Mar. Genomics">
        <title>Expression of sulfatases in Rhodopirellula baltica and the diversity of sulfatases in the genus Rhodopirellula.</title>
        <authorList>
            <person name="Wegner C.E."/>
            <person name="Richter-Heitmann T."/>
            <person name="Klindworth A."/>
            <person name="Klockow C."/>
            <person name="Richter M."/>
            <person name="Achstetter T."/>
            <person name="Glockner F.O."/>
            <person name="Harder J."/>
        </authorList>
    </citation>
    <scope>NUCLEOTIDE SEQUENCE [LARGE SCALE GENOMIC DNA]</scope>
    <source>
        <strain evidence="1 2">SM41</strain>
    </source>
</reference>
<accession>M5U2T7</accession>
<evidence type="ECO:0000313" key="1">
    <source>
        <dbReference type="EMBL" id="EMI55745.1"/>
    </source>
</evidence>
<dbReference type="AlphaFoldDB" id="M5U2T7"/>
<dbReference type="EMBL" id="ANOH01000197">
    <property type="protein sequence ID" value="EMI55745.1"/>
    <property type="molecule type" value="Genomic_DNA"/>
</dbReference>
<sequence length="59" mass="6656">MDVQERAAIVVWKSWNDGEEAKPVAGVESIARRRHESDRVIAGKNKAHSVAKRCRVPPY</sequence>
<organism evidence="1 2">
    <name type="scientific">Rhodopirellula sallentina SM41</name>
    <dbReference type="NCBI Taxonomy" id="1263870"/>
    <lineage>
        <taxon>Bacteria</taxon>
        <taxon>Pseudomonadati</taxon>
        <taxon>Planctomycetota</taxon>
        <taxon>Planctomycetia</taxon>
        <taxon>Pirellulales</taxon>
        <taxon>Pirellulaceae</taxon>
        <taxon>Rhodopirellula</taxon>
    </lineage>
</organism>
<dbReference type="PATRIC" id="fig|1263870.3.peg.2934"/>
<proteinExistence type="predicted"/>
<keyword evidence="2" id="KW-1185">Reference proteome</keyword>
<name>M5U2T7_9BACT</name>
<protein>
    <submittedName>
        <fullName evidence="1">Uncharacterized protein</fullName>
    </submittedName>
</protein>